<sequence length="217" mass="24799">MFCSLVMPKLTSEMKQLIPWSMTLGRVLFAPIVIWLALTGRSGWWISACIVAEVVLDIFDGIVARRLGVATPLLRRMDSVMDTIFYLAILYIGWKVHYDVLWERRWLLAGLIAMELLRYSFDYLKFRREAAYHMYSSKAWGLLLGAAVIALLGFNISGWLLSAALVVGILCDVEGLVISWLLYESVEDVPHIARALQLRREQRQRRRSTNTFAATAK</sequence>
<proteinExistence type="predicted"/>
<dbReference type="InterPro" id="IPR043130">
    <property type="entry name" value="CDP-OH_PTrfase_TM_dom"/>
</dbReference>
<dbReference type="eggNOG" id="COG0558">
    <property type="taxonomic scope" value="Bacteria"/>
</dbReference>
<organism evidence="2 3">
    <name type="scientific">Koribacter versatilis (strain Ellin345)</name>
    <dbReference type="NCBI Taxonomy" id="204669"/>
    <lineage>
        <taxon>Bacteria</taxon>
        <taxon>Pseudomonadati</taxon>
        <taxon>Acidobacteriota</taxon>
        <taxon>Terriglobia</taxon>
        <taxon>Terriglobales</taxon>
        <taxon>Candidatus Korobacteraceae</taxon>
        <taxon>Candidatus Korobacter</taxon>
    </lineage>
</organism>
<dbReference type="EnsemblBacteria" id="ABF39343">
    <property type="protein sequence ID" value="ABF39343"/>
    <property type="gene ID" value="Acid345_0338"/>
</dbReference>
<dbReference type="Gene3D" id="1.20.120.1760">
    <property type="match status" value="1"/>
</dbReference>
<dbReference type="Pfam" id="PF01066">
    <property type="entry name" value="CDP-OH_P_transf"/>
    <property type="match status" value="1"/>
</dbReference>
<reference evidence="2 3" key="1">
    <citation type="journal article" date="2009" name="Appl. Environ. Microbiol.">
        <title>Three genomes from the phylum Acidobacteria provide insight into the lifestyles of these microorganisms in soils.</title>
        <authorList>
            <person name="Ward N.L."/>
            <person name="Challacombe J.F."/>
            <person name="Janssen P.H."/>
            <person name="Henrissat B."/>
            <person name="Coutinho P.M."/>
            <person name="Wu M."/>
            <person name="Xie G."/>
            <person name="Haft D.H."/>
            <person name="Sait M."/>
            <person name="Badger J."/>
            <person name="Barabote R.D."/>
            <person name="Bradley B."/>
            <person name="Brettin T.S."/>
            <person name="Brinkac L.M."/>
            <person name="Bruce D."/>
            <person name="Creasy T."/>
            <person name="Daugherty S.C."/>
            <person name="Davidsen T.M."/>
            <person name="DeBoy R.T."/>
            <person name="Detter J.C."/>
            <person name="Dodson R.J."/>
            <person name="Durkin A.S."/>
            <person name="Ganapathy A."/>
            <person name="Gwinn-Giglio M."/>
            <person name="Han C.S."/>
            <person name="Khouri H."/>
            <person name="Kiss H."/>
            <person name="Kothari S.P."/>
            <person name="Madupu R."/>
            <person name="Nelson K.E."/>
            <person name="Nelson W.C."/>
            <person name="Paulsen I."/>
            <person name="Penn K."/>
            <person name="Ren Q."/>
            <person name="Rosovitz M.J."/>
            <person name="Selengut J.D."/>
            <person name="Shrivastava S."/>
            <person name="Sullivan S.A."/>
            <person name="Tapia R."/>
            <person name="Thompson L.S."/>
            <person name="Watkins K.L."/>
            <person name="Yang Q."/>
            <person name="Yu C."/>
            <person name="Zafar N."/>
            <person name="Zhou L."/>
            <person name="Kuske C.R."/>
        </authorList>
    </citation>
    <scope>NUCLEOTIDE SEQUENCE [LARGE SCALE GENOMIC DNA]</scope>
    <source>
        <strain evidence="2 3">Ellin345</strain>
    </source>
</reference>
<dbReference type="EMBL" id="CP000360">
    <property type="protein sequence ID" value="ABF39343.1"/>
    <property type="molecule type" value="Genomic_DNA"/>
</dbReference>
<dbReference type="STRING" id="204669.Acid345_0338"/>
<gene>
    <name evidence="2" type="ordered locus">Acid345_0338</name>
</gene>
<keyword evidence="1" id="KW-1133">Transmembrane helix</keyword>
<dbReference type="HOGENOM" id="CLU_115797_0_0_0"/>
<dbReference type="GO" id="GO:0016020">
    <property type="term" value="C:membrane"/>
    <property type="evidence" value="ECO:0007669"/>
    <property type="project" value="InterPro"/>
</dbReference>
<evidence type="ECO:0000256" key="1">
    <source>
        <dbReference type="SAM" id="Phobius"/>
    </source>
</evidence>
<dbReference type="InterPro" id="IPR000462">
    <property type="entry name" value="CDP-OH_P_trans"/>
</dbReference>
<evidence type="ECO:0008006" key="4">
    <source>
        <dbReference type="Google" id="ProtNLM"/>
    </source>
</evidence>
<feature type="transmembrane region" description="Helical" evidence="1">
    <location>
        <begin position="44"/>
        <end position="64"/>
    </location>
</feature>
<dbReference type="Proteomes" id="UP000002432">
    <property type="component" value="Chromosome"/>
</dbReference>
<evidence type="ECO:0000313" key="3">
    <source>
        <dbReference type="Proteomes" id="UP000002432"/>
    </source>
</evidence>
<accession>Q1IUV7</accession>
<feature type="transmembrane region" description="Helical" evidence="1">
    <location>
        <begin position="17"/>
        <end position="38"/>
    </location>
</feature>
<feature type="transmembrane region" description="Helical" evidence="1">
    <location>
        <begin position="136"/>
        <end position="154"/>
    </location>
</feature>
<keyword evidence="3" id="KW-1185">Reference proteome</keyword>
<protein>
    <recommendedName>
        <fullName evidence="4">CDP-alcohol phosphatidyltransferase</fullName>
    </recommendedName>
</protein>
<keyword evidence="1" id="KW-0472">Membrane</keyword>
<keyword evidence="1" id="KW-0812">Transmembrane</keyword>
<dbReference type="KEGG" id="aba:Acid345_0338"/>
<dbReference type="GO" id="GO:0016780">
    <property type="term" value="F:phosphotransferase activity, for other substituted phosphate groups"/>
    <property type="evidence" value="ECO:0007669"/>
    <property type="project" value="InterPro"/>
</dbReference>
<evidence type="ECO:0000313" key="2">
    <source>
        <dbReference type="EMBL" id="ABF39343.1"/>
    </source>
</evidence>
<dbReference type="AlphaFoldDB" id="Q1IUV7"/>
<dbReference type="GO" id="GO:0008654">
    <property type="term" value="P:phospholipid biosynthetic process"/>
    <property type="evidence" value="ECO:0007669"/>
    <property type="project" value="InterPro"/>
</dbReference>
<name>Q1IUV7_KORVE</name>